<keyword evidence="4" id="KW-1185">Reference proteome</keyword>
<dbReference type="Pfam" id="PF09791">
    <property type="entry name" value="Oxidored-like"/>
    <property type="match status" value="1"/>
</dbReference>
<sequence>MSGCVNCVWDRYRDEMEEWALANAEAQSRLAAGSSSEEGASAAVASEREGANVGVRPSLAETTAGHTVVSMDDDGGGSETNWDVGAKAPVGPGRIAKDFWNDDLYKNVPVGIREFMKQEKKLKEKHLREGTTGG</sequence>
<dbReference type="GO" id="GO:0005739">
    <property type="term" value="C:mitochondrion"/>
    <property type="evidence" value="ECO:0007669"/>
    <property type="project" value="TreeGrafter"/>
</dbReference>
<evidence type="ECO:0000313" key="3">
    <source>
        <dbReference type="EMBL" id="KAF3761824.1"/>
    </source>
</evidence>
<name>A0A9P5CK21_CRYP1</name>
<evidence type="ECO:0000313" key="4">
    <source>
        <dbReference type="Proteomes" id="UP000803844"/>
    </source>
</evidence>
<dbReference type="InterPro" id="IPR019180">
    <property type="entry name" value="Oxidoreductase-like_N"/>
</dbReference>
<comment type="caution">
    <text evidence="3">The sequence shown here is derived from an EMBL/GenBank/DDBJ whole genome shotgun (WGS) entry which is preliminary data.</text>
</comment>
<evidence type="ECO:0000256" key="1">
    <source>
        <dbReference type="SAM" id="MobiDB-lite"/>
    </source>
</evidence>
<proteinExistence type="predicted"/>
<dbReference type="GeneID" id="63840923"/>
<dbReference type="PANTHER" id="PTHR21193">
    <property type="entry name" value="OXIDOREDUCTASE-LIKE DOMAIN-CONTAINING PROTEIN 1"/>
    <property type="match status" value="1"/>
</dbReference>
<feature type="compositionally biased region" description="Low complexity" evidence="1">
    <location>
        <begin position="31"/>
        <end position="45"/>
    </location>
</feature>
<feature type="domain" description="Oxidoreductase-like" evidence="2">
    <location>
        <begin position="1"/>
        <end position="27"/>
    </location>
</feature>
<dbReference type="Proteomes" id="UP000803844">
    <property type="component" value="Unassembled WGS sequence"/>
</dbReference>
<dbReference type="AlphaFoldDB" id="A0A9P5CK21"/>
<feature type="region of interest" description="Disordered" evidence="1">
    <location>
        <begin position="26"/>
        <end position="88"/>
    </location>
</feature>
<dbReference type="RefSeq" id="XP_040772803.1">
    <property type="nucleotide sequence ID" value="XM_040923794.1"/>
</dbReference>
<evidence type="ECO:0000259" key="2">
    <source>
        <dbReference type="Pfam" id="PF09791"/>
    </source>
</evidence>
<dbReference type="InterPro" id="IPR039251">
    <property type="entry name" value="OXLD1"/>
</dbReference>
<accession>A0A9P5CK21</accession>
<reference evidence="3" key="1">
    <citation type="journal article" date="2020" name="Phytopathology">
        <title>Genome sequence of the chestnut blight fungus Cryphonectria parasitica EP155: A fundamental resource for an archetypical invasive plant pathogen.</title>
        <authorList>
            <person name="Crouch J.A."/>
            <person name="Dawe A."/>
            <person name="Aerts A."/>
            <person name="Barry K."/>
            <person name="Churchill A.C.L."/>
            <person name="Grimwood J."/>
            <person name="Hillman B."/>
            <person name="Milgroom M.G."/>
            <person name="Pangilinan J."/>
            <person name="Smith M."/>
            <person name="Salamov A."/>
            <person name="Schmutz J."/>
            <person name="Yadav J."/>
            <person name="Grigoriev I.V."/>
            <person name="Nuss D."/>
        </authorList>
    </citation>
    <scope>NUCLEOTIDE SEQUENCE</scope>
    <source>
        <strain evidence="3">EP155</strain>
    </source>
</reference>
<protein>
    <recommendedName>
        <fullName evidence="2">Oxidoreductase-like domain-containing protein</fullName>
    </recommendedName>
</protein>
<organism evidence="3 4">
    <name type="scientific">Cryphonectria parasitica (strain ATCC 38755 / EP155)</name>
    <dbReference type="NCBI Taxonomy" id="660469"/>
    <lineage>
        <taxon>Eukaryota</taxon>
        <taxon>Fungi</taxon>
        <taxon>Dikarya</taxon>
        <taxon>Ascomycota</taxon>
        <taxon>Pezizomycotina</taxon>
        <taxon>Sordariomycetes</taxon>
        <taxon>Sordariomycetidae</taxon>
        <taxon>Diaporthales</taxon>
        <taxon>Cryphonectriaceae</taxon>
        <taxon>Cryphonectria-Endothia species complex</taxon>
        <taxon>Cryphonectria</taxon>
    </lineage>
</organism>
<dbReference type="PANTHER" id="PTHR21193:SF3">
    <property type="entry name" value="OXIDOREDUCTASE-LIKE DOMAIN-CONTAINING PROTEIN 1"/>
    <property type="match status" value="1"/>
</dbReference>
<dbReference type="OrthoDB" id="10064411at2759"/>
<dbReference type="EMBL" id="MU032351">
    <property type="protein sequence ID" value="KAF3761824.1"/>
    <property type="molecule type" value="Genomic_DNA"/>
</dbReference>
<gene>
    <name evidence="3" type="ORF">M406DRAFT_358105</name>
</gene>